<dbReference type="RefSeq" id="WP_109201334.1">
    <property type="nucleotide sequence ID" value="NZ_QEWU01000003.1"/>
</dbReference>
<dbReference type="Proteomes" id="UP000245217">
    <property type="component" value="Unassembled WGS sequence"/>
</dbReference>
<gene>
    <name evidence="1" type="ORF">DC078_04115</name>
</gene>
<keyword evidence="2" id="KW-1185">Reference proteome</keyword>
<sequence>MVSHVDNKTGVRVKPPKNPVFSEAILWFTDALGSIPTIPQADWFNMIQAELLGMAEALGVTPDKLDDGQLGKALIAAFEKVGGDIANLPKVLDRLGDSAVDAASQRIVNVVNKLAKDAMQSSLQANDKANQAKQESYEAKQGVVNLEINVASLNESILNLNSPSDDFSLKENSKKLIVIDESITGYERFYCSIGGEIGLVHEFVRGRSTDVAESENKSWRFWRQNRVWKSVMSMTWVNADEESSINPEIINIPRAVYDKNNKRLLPISRFRYRLYKDKVDLTFKIYSENGKSNIAFMSSQSGSKDVVIKSHLDEKVVNIRSEKNQIIICEINVPIGESTISVNVGSGYAAIIGAHYQASSEQNNNNVIDFSLYISEDELYQNHGASDYAIRGANGLWAGSYHGGEYDVQSPVFLTDSGVSNDIGFCVTKKFTIIQNTLLKYSDDSIISINSMTTLGDSEYLMQASLESNDFYAKDAYLGMTCTSNQFKTVLFPTYIDDISLAGINNIGLSNCVVQLNKSSGDSVKTYFSKKPFVATVRNGMSIVYNASYSKVYDAFIASRTEELLPSALSWSTKREYL</sequence>
<proteinExistence type="predicted"/>
<comment type="caution">
    <text evidence="1">The sequence shown here is derived from an EMBL/GenBank/DDBJ whole genome shotgun (WGS) entry which is preliminary data.</text>
</comment>
<organism evidence="1 2">
    <name type="scientific">Ignatzschineria cameli</name>
    <dbReference type="NCBI Taxonomy" id="2182793"/>
    <lineage>
        <taxon>Bacteria</taxon>
        <taxon>Pseudomonadati</taxon>
        <taxon>Pseudomonadota</taxon>
        <taxon>Gammaproteobacteria</taxon>
        <taxon>Cardiobacteriales</taxon>
        <taxon>Ignatzschineriaceae</taxon>
        <taxon>Ignatzschineria</taxon>
    </lineage>
</organism>
<evidence type="ECO:0000313" key="2">
    <source>
        <dbReference type="Proteomes" id="UP000245217"/>
    </source>
</evidence>
<protein>
    <submittedName>
        <fullName evidence="1">Uncharacterized protein</fullName>
    </submittedName>
</protein>
<reference evidence="2" key="1">
    <citation type="submission" date="2018-05" db="EMBL/GenBank/DDBJ databases">
        <title>Ignatzschineria dubaiensis sp. nov., isolated from necrotic foot tissues of dromedaries (Camelus dromedarius) and associated maggots in Dubai, United Arab Emirates.</title>
        <authorList>
            <person name="Tsang C.C."/>
            <person name="Tang J.Y.M."/>
            <person name="Fong J.Y.H."/>
            <person name="Kinne J."/>
            <person name="Lee H.H."/>
            <person name="Joseph M."/>
            <person name="Jose S."/>
            <person name="Schuster R.K."/>
            <person name="Tang Y."/>
            <person name="Sivakumar S."/>
            <person name="Chen J.H.K."/>
            <person name="Teng J.L.L."/>
            <person name="Lau S.K.P."/>
            <person name="Wernery U."/>
            <person name="Woo P.C.Y."/>
        </authorList>
    </citation>
    <scope>NUCLEOTIDE SEQUENCE [LARGE SCALE GENOMIC DNA]</scope>
    <source>
        <strain evidence="2">UAE-HKU58</strain>
    </source>
</reference>
<evidence type="ECO:0000313" key="1">
    <source>
        <dbReference type="EMBL" id="PWD93010.1"/>
    </source>
</evidence>
<accession>A0ABX5L338</accession>
<dbReference type="EMBL" id="QEWV01000003">
    <property type="protein sequence ID" value="PWD93010.1"/>
    <property type="molecule type" value="Genomic_DNA"/>
</dbReference>
<name>A0ABX5L338_9GAMM</name>